<keyword evidence="5" id="KW-1185">Reference proteome</keyword>
<keyword evidence="2" id="KW-0808">Transferase</keyword>
<evidence type="ECO:0008006" key="6">
    <source>
        <dbReference type="Google" id="ProtNLM"/>
    </source>
</evidence>
<organism evidence="4 5">
    <name type="scientific">Desulfobacula phenolica</name>
    <dbReference type="NCBI Taxonomy" id="90732"/>
    <lineage>
        <taxon>Bacteria</taxon>
        <taxon>Pseudomonadati</taxon>
        <taxon>Thermodesulfobacteriota</taxon>
        <taxon>Desulfobacteria</taxon>
        <taxon>Desulfobacterales</taxon>
        <taxon>Desulfobacteraceae</taxon>
        <taxon>Desulfobacula</taxon>
    </lineage>
</organism>
<evidence type="ECO:0000256" key="3">
    <source>
        <dbReference type="ARBA" id="ARBA00023315"/>
    </source>
</evidence>
<proteinExistence type="predicted"/>
<evidence type="ECO:0000256" key="1">
    <source>
        <dbReference type="ARBA" id="ARBA00022649"/>
    </source>
</evidence>
<evidence type="ECO:0000256" key="2">
    <source>
        <dbReference type="ARBA" id="ARBA00022679"/>
    </source>
</evidence>
<dbReference type="Gene3D" id="3.40.630.30">
    <property type="match status" value="1"/>
</dbReference>
<gene>
    <name evidence="4" type="ORF">SAMN04487931_107228</name>
</gene>
<sequence>MPHNTRNRINEDGWLLTKLVDFNLSKNFDCGDCDLNEYFKEDAVAHREELLTETYQLTDTSSELPFPIGLVSLCNDAVRKEKIKGQDFYKDLADKKRYPAYPAVKIARLGIHIDFQNVNMGRHMINLIKRMFLDDNRTGCRLLTVDAYNNENEKVVNFYKKNDFQFFNNKDATRQTRAMFFDLKRLSLHLK</sequence>
<name>A0A1H2I463_9BACT</name>
<dbReference type="SUPFAM" id="SSF55729">
    <property type="entry name" value="Acyl-CoA N-acyltransferases (Nat)"/>
    <property type="match status" value="1"/>
</dbReference>
<evidence type="ECO:0000313" key="5">
    <source>
        <dbReference type="Proteomes" id="UP000199608"/>
    </source>
</evidence>
<dbReference type="EMBL" id="FNLL01000007">
    <property type="protein sequence ID" value="SDU38933.1"/>
    <property type="molecule type" value="Genomic_DNA"/>
</dbReference>
<accession>A0A1H2I463</accession>
<keyword evidence="3" id="KW-0012">Acyltransferase</keyword>
<evidence type="ECO:0000313" key="4">
    <source>
        <dbReference type="EMBL" id="SDU38933.1"/>
    </source>
</evidence>
<dbReference type="InterPro" id="IPR016181">
    <property type="entry name" value="Acyl_CoA_acyltransferase"/>
</dbReference>
<dbReference type="Proteomes" id="UP000199608">
    <property type="component" value="Unassembled WGS sequence"/>
</dbReference>
<dbReference type="GO" id="GO:0016746">
    <property type="term" value="F:acyltransferase activity"/>
    <property type="evidence" value="ECO:0007669"/>
    <property type="project" value="UniProtKB-KW"/>
</dbReference>
<keyword evidence="1" id="KW-1277">Toxin-antitoxin system</keyword>
<dbReference type="PANTHER" id="PTHR36449:SF1">
    <property type="entry name" value="ACETYLTRANSFERASE"/>
    <property type="match status" value="1"/>
</dbReference>
<dbReference type="AlphaFoldDB" id="A0A1H2I463"/>
<dbReference type="PANTHER" id="PTHR36449">
    <property type="entry name" value="ACETYLTRANSFERASE-RELATED"/>
    <property type="match status" value="1"/>
</dbReference>
<protein>
    <recommendedName>
        <fullName evidence="6">Acetyltransferase (GNAT) family protein</fullName>
    </recommendedName>
</protein>
<reference evidence="5" key="1">
    <citation type="submission" date="2016-10" db="EMBL/GenBank/DDBJ databases">
        <authorList>
            <person name="Varghese N."/>
            <person name="Submissions S."/>
        </authorList>
    </citation>
    <scope>NUCLEOTIDE SEQUENCE [LARGE SCALE GENOMIC DNA]</scope>
    <source>
        <strain evidence="5">DSM 3384</strain>
    </source>
</reference>